<gene>
    <name evidence="1" type="ORF">RHMOL_Rhmol10G0272400</name>
</gene>
<name>A0ACC0M6P3_RHOML</name>
<organism evidence="1 2">
    <name type="scientific">Rhododendron molle</name>
    <name type="common">Chinese azalea</name>
    <name type="synonym">Azalea mollis</name>
    <dbReference type="NCBI Taxonomy" id="49168"/>
    <lineage>
        <taxon>Eukaryota</taxon>
        <taxon>Viridiplantae</taxon>
        <taxon>Streptophyta</taxon>
        <taxon>Embryophyta</taxon>
        <taxon>Tracheophyta</taxon>
        <taxon>Spermatophyta</taxon>
        <taxon>Magnoliopsida</taxon>
        <taxon>eudicotyledons</taxon>
        <taxon>Gunneridae</taxon>
        <taxon>Pentapetalae</taxon>
        <taxon>asterids</taxon>
        <taxon>Ericales</taxon>
        <taxon>Ericaceae</taxon>
        <taxon>Ericoideae</taxon>
        <taxon>Rhodoreae</taxon>
        <taxon>Rhododendron</taxon>
    </lineage>
</organism>
<protein>
    <submittedName>
        <fullName evidence="1">Uncharacterized protein</fullName>
    </submittedName>
</protein>
<evidence type="ECO:0000313" key="2">
    <source>
        <dbReference type="Proteomes" id="UP001062846"/>
    </source>
</evidence>
<comment type="caution">
    <text evidence="1">The sequence shown here is derived from an EMBL/GenBank/DDBJ whole genome shotgun (WGS) entry which is preliminary data.</text>
</comment>
<accession>A0ACC0M6P3</accession>
<keyword evidence="2" id="KW-1185">Reference proteome</keyword>
<dbReference type="EMBL" id="CM046397">
    <property type="protein sequence ID" value="KAI8536635.1"/>
    <property type="molecule type" value="Genomic_DNA"/>
</dbReference>
<reference evidence="1" key="1">
    <citation type="submission" date="2022-02" db="EMBL/GenBank/DDBJ databases">
        <title>Plant Genome Project.</title>
        <authorList>
            <person name="Zhang R.-G."/>
        </authorList>
    </citation>
    <scope>NUCLEOTIDE SEQUENCE</scope>
    <source>
        <strain evidence="1">AT1</strain>
    </source>
</reference>
<sequence length="208" mass="24040">MEDFCGEFVGVNLWRTIWKLKIPNKIKNFWWRVCRNGLATKENLFRRKCAQFNTCPICHLEVETIEHLLFFFPWTRAVWFGCSIVFDGVIGRPDLAIKWTAHILDSMSKQTAMNFLSKITFTAWNIWKARNDYVFRKEKVNPMVVMAKANFAQMELSSACVIPSVHMDNQPIADAASSWVAPNISKFKANCDVTFKEGDTNNKVTVVF</sequence>
<dbReference type="Proteomes" id="UP001062846">
    <property type="component" value="Chromosome 10"/>
</dbReference>
<evidence type="ECO:0000313" key="1">
    <source>
        <dbReference type="EMBL" id="KAI8536635.1"/>
    </source>
</evidence>
<proteinExistence type="predicted"/>